<comment type="subcellular location">
    <subcellularLocation>
        <location evidence="1">Cell envelope</location>
    </subcellularLocation>
</comment>
<accession>A0ABD0AGR2</accession>
<comment type="similarity">
    <text evidence="2">Belongs to the bacterial solute-binding protein 5 family.</text>
</comment>
<dbReference type="InterPro" id="IPR039424">
    <property type="entry name" value="SBP_5"/>
</dbReference>
<evidence type="ECO:0000313" key="6">
    <source>
        <dbReference type="EMBL" id="GHN34262.1"/>
    </source>
</evidence>
<evidence type="ECO:0000256" key="4">
    <source>
        <dbReference type="ARBA" id="ARBA00022729"/>
    </source>
</evidence>
<comment type="caution">
    <text evidence="6">The sequence shown here is derived from an EMBL/GenBank/DDBJ whole genome shotgun (WGS) entry which is preliminary data.</text>
</comment>
<dbReference type="Gene3D" id="3.40.190.10">
    <property type="entry name" value="Periplasmic binding protein-like II"/>
    <property type="match status" value="1"/>
</dbReference>
<dbReference type="Gene3D" id="3.90.76.10">
    <property type="entry name" value="Dipeptide-binding Protein, Domain 1"/>
    <property type="match status" value="1"/>
</dbReference>
<dbReference type="InterPro" id="IPR000914">
    <property type="entry name" value="SBP_5_dom"/>
</dbReference>
<evidence type="ECO:0000256" key="3">
    <source>
        <dbReference type="ARBA" id="ARBA00022448"/>
    </source>
</evidence>
<dbReference type="PANTHER" id="PTHR30290:SF10">
    <property type="entry name" value="PERIPLASMIC OLIGOPEPTIDE-BINDING PROTEIN-RELATED"/>
    <property type="match status" value="1"/>
</dbReference>
<proteinExistence type="inferred from homology"/>
<evidence type="ECO:0000259" key="5">
    <source>
        <dbReference type="Pfam" id="PF00496"/>
    </source>
</evidence>
<gene>
    <name evidence="6" type="ORF">ME791_14140</name>
</gene>
<dbReference type="SUPFAM" id="SSF53850">
    <property type="entry name" value="Periplasmic binding protein-like II"/>
    <property type="match status" value="1"/>
</dbReference>
<dbReference type="GO" id="GO:0030313">
    <property type="term" value="C:cell envelope"/>
    <property type="evidence" value="ECO:0007669"/>
    <property type="project" value="UniProtKB-SubCell"/>
</dbReference>
<dbReference type="Proteomes" id="UP001054884">
    <property type="component" value="Unassembled WGS sequence"/>
</dbReference>
<sequence>MGIKAVGKYKLVITLERRIPYFDKLMGFAVFFPQSEKAVKKYGSKYGTASKYMIYNGPFVQKGWTGSNLSWKMVKNKYYWDKKSVKLNTITWSVQKTPSTSYNLYQSGKLDYTSLDSSQTKQLKSTKGYTTLNQGATFYMQLNIAKNKYLANTNIRKAISLAVKRKGLVSSLGGNNVAANTLTPPQRQGLHQAAFIIS</sequence>
<evidence type="ECO:0000256" key="2">
    <source>
        <dbReference type="ARBA" id="ARBA00005695"/>
    </source>
</evidence>
<dbReference type="EMBL" id="BNHY01000034">
    <property type="protein sequence ID" value="GHN34262.1"/>
    <property type="molecule type" value="Genomic_DNA"/>
</dbReference>
<dbReference type="Pfam" id="PF00496">
    <property type="entry name" value="SBP_bac_5"/>
    <property type="match status" value="1"/>
</dbReference>
<organism evidence="6 7">
    <name type="scientific">Lactobacillus delbrueckii</name>
    <dbReference type="NCBI Taxonomy" id="1584"/>
    <lineage>
        <taxon>Bacteria</taxon>
        <taxon>Bacillati</taxon>
        <taxon>Bacillota</taxon>
        <taxon>Bacilli</taxon>
        <taxon>Lactobacillales</taxon>
        <taxon>Lactobacillaceae</taxon>
        <taxon>Lactobacillus</taxon>
    </lineage>
</organism>
<protein>
    <recommendedName>
        <fullName evidence="5">Solute-binding protein family 5 domain-containing protein</fullName>
    </recommendedName>
</protein>
<keyword evidence="3" id="KW-0813">Transport</keyword>
<keyword evidence="4" id="KW-0732">Signal</keyword>
<evidence type="ECO:0000313" key="7">
    <source>
        <dbReference type="Proteomes" id="UP001054884"/>
    </source>
</evidence>
<name>A0ABD0AGR2_9LACO</name>
<dbReference type="Gene3D" id="3.10.105.10">
    <property type="entry name" value="Dipeptide-binding Protein, Domain 3"/>
    <property type="match status" value="1"/>
</dbReference>
<feature type="domain" description="Solute-binding protein family 5" evidence="5">
    <location>
        <begin position="2"/>
        <end position="188"/>
    </location>
</feature>
<evidence type="ECO:0000256" key="1">
    <source>
        <dbReference type="ARBA" id="ARBA00004196"/>
    </source>
</evidence>
<dbReference type="AlphaFoldDB" id="A0ABD0AGR2"/>
<reference evidence="6 7" key="1">
    <citation type="journal article" date="2022" name="J. Dairy Sci.">
        <title>Genetic diversity of Lactobacillus delbrueckii isolated from raw milk in Hokkaido, Japan.</title>
        <authorList>
            <person name="Tsuchihashi H."/>
            <person name="Ichikawa A."/>
            <person name="Takeda M."/>
            <person name="Koizumi A."/>
            <person name="Mizoguchi C."/>
            <person name="Ishida T."/>
            <person name="Kimura K."/>
        </authorList>
    </citation>
    <scope>NUCLEOTIDE SEQUENCE [LARGE SCALE GENOMIC DNA]</scope>
    <source>
        <strain evidence="6 7">ME-791</strain>
    </source>
</reference>
<dbReference type="PANTHER" id="PTHR30290">
    <property type="entry name" value="PERIPLASMIC BINDING COMPONENT OF ABC TRANSPORTER"/>
    <property type="match status" value="1"/>
</dbReference>